<dbReference type="Proteomes" id="UP000431092">
    <property type="component" value="Unassembled WGS sequence"/>
</dbReference>
<evidence type="ECO:0000259" key="11">
    <source>
        <dbReference type="PROSITE" id="PS50893"/>
    </source>
</evidence>
<gene>
    <name evidence="12" type="ORF">GGG17_04285</name>
</gene>
<evidence type="ECO:0000313" key="12">
    <source>
        <dbReference type="EMBL" id="MTB71203.1"/>
    </source>
</evidence>
<keyword evidence="3 10" id="KW-0813">Transport</keyword>
<dbReference type="NCBIfam" id="TIGR01166">
    <property type="entry name" value="cbiO"/>
    <property type="match status" value="1"/>
</dbReference>
<evidence type="ECO:0000256" key="7">
    <source>
        <dbReference type="ARBA" id="ARBA00022967"/>
    </source>
</evidence>
<dbReference type="GO" id="GO:0043190">
    <property type="term" value="C:ATP-binding cassette (ABC) transporter complex"/>
    <property type="evidence" value="ECO:0007669"/>
    <property type="project" value="TreeGrafter"/>
</dbReference>
<sequence>MSHREDCHHPPLAAIGQRLATTALHAAYPGGPPVLTGVDLQVGAGRRTALLGANGSGKTTLLRCLSGGHQPSAGEVQVDGRRVDYSRKGLREHRQRVQLVLQDPDDQLFSADVTQDVSFGPMNLGLPVAEVRERVAEALALLGIEHLADRPTHQLSYGERKRAATAGAVAMRPAVLLLDEPTAGLDPAGVEEMLGALTRLEEHGTTVVLATHEVDLALSWADDAAVVVDGTVTQGLVEEVLGDDLLVARARLRRPWPLELAARLARAGLLDADARPRDVDGLVAALSGRAATTS</sequence>
<evidence type="ECO:0000256" key="9">
    <source>
        <dbReference type="ARBA" id="ARBA00025157"/>
    </source>
</evidence>
<comment type="subcellular location">
    <subcellularLocation>
        <location evidence="1 10">Cell membrane</location>
        <topology evidence="1 10">Peripheral membrane protein</topology>
    </subcellularLocation>
</comment>
<dbReference type="GO" id="GO:0016887">
    <property type="term" value="F:ATP hydrolysis activity"/>
    <property type="evidence" value="ECO:0007669"/>
    <property type="project" value="InterPro"/>
</dbReference>
<keyword evidence="8 10" id="KW-0472">Membrane</keyword>
<keyword evidence="7" id="KW-1278">Translocase</keyword>
<evidence type="ECO:0000256" key="10">
    <source>
        <dbReference type="RuleBase" id="RU364103"/>
    </source>
</evidence>
<evidence type="ECO:0000256" key="6">
    <source>
        <dbReference type="ARBA" id="ARBA00022840"/>
    </source>
</evidence>
<feature type="domain" description="ABC transporter" evidence="11">
    <location>
        <begin position="19"/>
        <end position="254"/>
    </location>
</feature>
<dbReference type="InterPro" id="IPR003593">
    <property type="entry name" value="AAA+_ATPase"/>
</dbReference>
<evidence type="ECO:0000256" key="1">
    <source>
        <dbReference type="ARBA" id="ARBA00004202"/>
    </source>
</evidence>
<name>A0A6I3IET9_9MICO</name>
<comment type="similarity">
    <text evidence="2 10">Belongs to the ABC transporter superfamily.</text>
</comment>
<dbReference type="InterPro" id="IPR015856">
    <property type="entry name" value="ABC_transpr_CbiO/EcfA_su"/>
</dbReference>
<comment type="function">
    <text evidence="10">Part of an ABC transporter complex. Responsible for energy coupling to the transport system.</text>
</comment>
<evidence type="ECO:0000313" key="13">
    <source>
        <dbReference type="Proteomes" id="UP000431092"/>
    </source>
</evidence>
<dbReference type="PANTHER" id="PTHR43553">
    <property type="entry name" value="HEAVY METAL TRANSPORTER"/>
    <property type="match status" value="1"/>
</dbReference>
<dbReference type="PROSITE" id="PS50893">
    <property type="entry name" value="ABC_TRANSPORTER_2"/>
    <property type="match status" value="1"/>
</dbReference>
<dbReference type="PANTHER" id="PTHR43553:SF24">
    <property type="entry name" value="ENERGY-COUPLING FACTOR TRANSPORTER ATP-BINDING PROTEIN ECFA1"/>
    <property type="match status" value="1"/>
</dbReference>
<dbReference type="InterPro" id="IPR003439">
    <property type="entry name" value="ABC_transporter-like_ATP-bd"/>
</dbReference>
<dbReference type="GO" id="GO:0006824">
    <property type="term" value="P:cobalt ion transport"/>
    <property type="evidence" value="ECO:0007669"/>
    <property type="project" value="InterPro"/>
</dbReference>
<organism evidence="12 13">
    <name type="scientific">Arsenicicoccus cauae</name>
    <dbReference type="NCBI Taxonomy" id="2663847"/>
    <lineage>
        <taxon>Bacteria</taxon>
        <taxon>Bacillati</taxon>
        <taxon>Actinomycetota</taxon>
        <taxon>Actinomycetes</taxon>
        <taxon>Micrococcales</taxon>
        <taxon>Intrasporangiaceae</taxon>
        <taxon>Arsenicicoccus</taxon>
    </lineage>
</organism>
<evidence type="ECO:0000256" key="4">
    <source>
        <dbReference type="ARBA" id="ARBA00022475"/>
    </source>
</evidence>
<proteinExistence type="inferred from homology"/>
<dbReference type="Pfam" id="PF00005">
    <property type="entry name" value="ABC_tran"/>
    <property type="match status" value="1"/>
</dbReference>
<evidence type="ECO:0000256" key="3">
    <source>
        <dbReference type="ARBA" id="ARBA00022448"/>
    </source>
</evidence>
<dbReference type="InterPro" id="IPR050095">
    <property type="entry name" value="ECF_ABC_transporter_ATP-bd"/>
</dbReference>
<dbReference type="RefSeq" id="WP_154592555.1">
    <property type="nucleotide sequence ID" value="NZ_CP171001.1"/>
</dbReference>
<evidence type="ECO:0000256" key="8">
    <source>
        <dbReference type="ARBA" id="ARBA00023136"/>
    </source>
</evidence>
<comment type="function">
    <text evidence="9">Probably part of an ABC transporter complex. Responsible for energy coupling to the transport system.</text>
</comment>
<dbReference type="GO" id="GO:0005524">
    <property type="term" value="F:ATP binding"/>
    <property type="evidence" value="ECO:0007669"/>
    <property type="project" value="UniProtKB-UniRule"/>
</dbReference>
<reference evidence="12 13" key="1">
    <citation type="submission" date="2019-11" db="EMBL/GenBank/DDBJ databases">
        <title>Whole genome sequencing identifies a novel species of the genus Arsenicicoccus isolated from human blood.</title>
        <authorList>
            <person name="Jeong J.H."/>
            <person name="Kweon O.J."/>
            <person name="Kim H.R."/>
            <person name="Kim T.-H."/>
            <person name="Ha S.-M."/>
            <person name="Lee M.-K."/>
        </authorList>
    </citation>
    <scope>NUCLEOTIDE SEQUENCE [LARGE SCALE GENOMIC DNA]</scope>
    <source>
        <strain evidence="12 13">MKL-02</strain>
    </source>
</reference>
<accession>A0A6I3IET9</accession>
<dbReference type="GO" id="GO:0042626">
    <property type="term" value="F:ATPase-coupled transmembrane transporter activity"/>
    <property type="evidence" value="ECO:0007669"/>
    <property type="project" value="TreeGrafter"/>
</dbReference>
<dbReference type="AlphaFoldDB" id="A0A6I3IET9"/>
<dbReference type="InterPro" id="IPR027417">
    <property type="entry name" value="P-loop_NTPase"/>
</dbReference>
<dbReference type="SUPFAM" id="SSF52540">
    <property type="entry name" value="P-loop containing nucleoside triphosphate hydrolases"/>
    <property type="match status" value="1"/>
</dbReference>
<evidence type="ECO:0000256" key="5">
    <source>
        <dbReference type="ARBA" id="ARBA00022741"/>
    </source>
</evidence>
<dbReference type="InterPro" id="IPR005876">
    <property type="entry name" value="Co_trans_ATP-bd"/>
</dbReference>
<protein>
    <recommendedName>
        <fullName evidence="10">ABC transporter ATP-binding protein</fullName>
    </recommendedName>
</protein>
<keyword evidence="5 10" id="KW-0547">Nucleotide-binding</keyword>
<keyword evidence="4 10" id="KW-1003">Cell membrane</keyword>
<dbReference type="SMART" id="SM00382">
    <property type="entry name" value="AAA"/>
    <property type="match status" value="1"/>
</dbReference>
<keyword evidence="6 10" id="KW-0067">ATP-binding</keyword>
<evidence type="ECO:0000256" key="2">
    <source>
        <dbReference type="ARBA" id="ARBA00005417"/>
    </source>
</evidence>
<keyword evidence="13" id="KW-1185">Reference proteome</keyword>
<dbReference type="CDD" id="cd03225">
    <property type="entry name" value="ABC_cobalt_CbiO_domain1"/>
    <property type="match status" value="1"/>
</dbReference>
<dbReference type="EMBL" id="WLVL01000018">
    <property type="protein sequence ID" value="MTB71203.1"/>
    <property type="molecule type" value="Genomic_DNA"/>
</dbReference>
<comment type="caution">
    <text evidence="12">The sequence shown here is derived from an EMBL/GenBank/DDBJ whole genome shotgun (WGS) entry which is preliminary data.</text>
</comment>
<dbReference type="FunFam" id="3.40.50.300:FF:000224">
    <property type="entry name" value="Energy-coupling factor transporter ATP-binding protein EcfA"/>
    <property type="match status" value="1"/>
</dbReference>
<dbReference type="Gene3D" id="3.40.50.300">
    <property type="entry name" value="P-loop containing nucleotide triphosphate hydrolases"/>
    <property type="match status" value="1"/>
</dbReference>